<name>A0A5T2ZLU3_SALER</name>
<comment type="caution">
    <text evidence="5">The sequence shown here is derived from an EMBL/GenBank/DDBJ whole genome shotgun (WGS) entry which is preliminary data.</text>
</comment>
<feature type="domain" description="Baseplate hub protein gp44-like N-terminal" evidence="2">
    <location>
        <begin position="5"/>
        <end position="88"/>
    </location>
</feature>
<evidence type="ECO:0000259" key="2">
    <source>
        <dbReference type="Pfam" id="PF21683"/>
    </source>
</evidence>
<dbReference type="InterPro" id="IPR023399">
    <property type="entry name" value="Baseplate-like_2-layer_sand"/>
</dbReference>
<dbReference type="Pfam" id="PF21683">
    <property type="entry name" value="GpP-like_1st"/>
    <property type="match status" value="1"/>
</dbReference>
<dbReference type="EMBL" id="AACWTM010000010">
    <property type="protein sequence ID" value="EAN0107404.1"/>
    <property type="molecule type" value="Genomic_DNA"/>
</dbReference>
<feature type="region of interest" description="Disordered" evidence="1">
    <location>
        <begin position="342"/>
        <end position="377"/>
    </location>
</feature>
<dbReference type="PIRSF" id="PIRSF004440">
    <property type="entry name" value="GpP"/>
    <property type="match status" value="1"/>
</dbReference>
<dbReference type="Gene3D" id="3.55.50.10">
    <property type="entry name" value="Baseplate protein-like domains"/>
    <property type="match status" value="1"/>
</dbReference>
<gene>
    <name evidence="5" type="ORF">D5U23_17350</name>
</gene>
<dbReference type="SUPFAM" id="SSF69279">
    <property type="entry name" value="Phage tail proteins"/>
    <property type="match status" value="2"/>
</dbReference>
<feature type="compositionally biased region" description="Low complexity" evidence="1">
    <location>
        <begin position="351"/>
        <end position="360"/>
    </location>
</feature>
<evidence type="ECO:0000313" key="5">
    <source>
        <dbReference type="EMBL" id="EAN0107404.1"/>
    </source>
</evidence>
<dbReference type="Pfam" id="PF21929">
    <property type="entry name" value="GpP_4th"/>
    <property type="match status" value="1"/>
</dbReference>
<feature type="domain" description="Baseplate hub protein gp44/GpP-like second" evidence="4">
    <location>
        <begin position="90"/>
        <end position="176"/>
    </location>
</feature>
<dbReference type="InterPro" id="IPR049354">
    <property type="entry name" value="GpP-like_N"/>
</dbReference>
<dbReference type="Gene3D" id="2.30.300.10">
    <property type="entry name" value="Baseplate protein-like domain - beta roll fold"/>
    <property type="match status" value="1"/>
</dbReference>
<evidence type="ECO:0000256" key="1">
    <source>
        <dbReference type="SAM" id="MobiDB-lite"/>
    </source>
</evidence>
<dbReference type="InterPro" id="IPR026276">
    <property type="entry name" value="Baseplate_GpP"/>
</dbReference>
<feature type="domain" description="Baseplate hub protein gp44/GpP-like C-terminal" evidence="3">
    <location>
        <begin position="258"/>
        <end position="340"/>
    </location>
</feature>
<dbReference type="InterPro" id="IPR053982">
    <property type="entry name" value="Gp44/GpP-like_C"/>
</dbReference>
<evidence type="ECO:0000259" key="4">
    <source>
        <dbReference type="Pfam" id="PF22255"/>
    </source>
</evidence>
<accession>A0A5T2ZLU3</accession>
<reference evidence="5" key="1">
    <citation type="submission" date="2018-09" db="EMBL/GenBank/DDBJ databases">
        <authorList>
            <consortium name="PulseNet: The National Subtyping Network for Foodborne Disease Surveillance"/>
            <person name="Tarr C.L."/>
            <person name="Trees E."/>
            <person name="Katz L.S."/>
            <person name="Carleton-Romer H.A."/>
            <person name="Stroika S."/>
            <person name="Kucerova Z."/>
            <person name="Roache K.F."/>
            <person name="Sabol A.L."/>
            <person name="Besser J."/>
            <person name="Gerner-Smidt P."/>
        </authorList>
    </citation>
    <scope>NUCLEOTIDE SEQUENCE</scope>
    <source>
        <strain evidence="5">PNUSAS052058</strain>
    </source>
</reference>
<evidence type="ECO:0000259" key="3">
    <source>
        <dbReference type="Pfam" id="PF21929"/>
    </source>
</evidence>
<dbReference type="InterPro" id="IPR053981">
    <property type="entry name" value="Gp44/GpP-like_2nd"/>
</dbReference>
<dbReference type="Pfam" id="PF22255">
    <property type="entry name" value="Gp44-like_2nd"/>
    <property type="match status" value="1"/>
</dbReference>
<dbReference type="RefSeq" id="WP_024146392.1">
    <property type="nucleotide sequence ID" value="NZ_JALPKW010000010.1"/>
</dbReference>
<protein>
    <submittedName>
        <fullName evidence="5">Baseplate protein</fullName>
    </submittedName>
</protein>
<proteinExistence type="predicted"/>
<dbReference type="Gene3D" id="3.30.1920.10">
    <property type="entry name" value="Baseplate protein-like domains - 2 layer sandwich fold"/>
    <property type="match status" value="1"/>
</dbReference>
<dbReference type="AlphaFoldDB" id="A0A5T2ZLU3"/>
<sequence>MMNNVELKVDGKIFSGWTSVTVNRSIETMAGYFDLGVNVQTSTDLSSLAPGKPFTLSIDGQTVITGYTDGRRRQMGADSMKITIAGRDKTADLIDCAAIYKGGQWKKRTLEQIARDLCQPYGVVVRWELTDAESAAPFTSFTLDHSETVYEALGRAARARGVLITSNAAGDLVFTRADESHSDRLVLGENLLSVDFDEDYRDRFSEYTVKGHGRSNGKVGDTVDARTIASQKGTATDSAITRYRPMIILADSKIDAQSATARALREQRRRLAKSVTFEAQLDGWTRSNGQIWMPNILAEIDASKFAIQTGPLLVSKVVLTLDDREGVKTTLTLAPRDGFLVPVEKDRKGKSSGSNASAGGIDALAEEYYRNHPEKRP</sequence>
<feature type="compositionally biased region" description="Basic and acidic residues" evidence="1">
    <location>
        <begin position="367"/>
        <end position="377"/>
    </location>
</feature>
<organism evidence="5">
    <name type="scientific">Salmonella enterica</name>
    <name type="common">Salmonella choleraesuis</name>
    <dbReference type="NCBI Taxonomy" id="28901"/>
    <lineage>
        <taxon>Bacteria</taxon>
        <taxon>Pseudomonadati</taxon>
        <taxon>Pseudomonadota</taxon>
        <taxon>Gammaproteobacteria</taxon>
        <taxon>Enterobacterales</taxon>
        <taxon>Enterobacteriaceae</taxon>
        <taxon>Salmonella</taxon>
    </lineage>
</organism>